<evidence type="ECO:0000256" key="1">
    <source>
        <dbReference type="SAM" id="MobiDB-lite"/>
    </source>
</evidence>
<accession>A0ABN8PE34</accession>
<sequence>IHPRPSKRSYRLTRKKGKNKQTQGPLFLLSMPKSAASLSNKISVKISRWRRPVTNIRTELHKQSRSFEETDRSEIERKSTCSIIELLLSEALPGYDLLKMTIVFVQ</sequence>
<reference evidence="2 3" key="1">
    <citation type="submission" date="2022-05" db="EMBL/GenBank/DDBJ databases">
        <authorList>
            <consortium name="Genoscope - CEA"/>
            <person name="William W."/>
        </authorList>
    </citation>
    <scope>NUCLEOTIDE SEQUENCE [LARGE SCALE GENOMIC DNA]</scope>
</reference>
<evidence type="ECO:0000313" key="2">
    <source>
        <dbReference type="EMBL" id="CAH3140162.1"/>
    </source>
</evidence>
<organism evidence="2 3">
    <name type="scientific">Porites evermanni</name>
    <dbReference type="NCBI Taxonomy" id="104178"/>
    <lineage>
        <taxon>Eukaryota</taxon>
        <taxon>Metazoa</taxon>
        <taxon>Cnidaria</taxon>
        <taxon>Anthozoa</taxon>
        <taxon>Hexacorallia</taxon>
        <taxon>Scleractinia</taxon>
        <taxon>Fungiina</taxon>
        <taxon>Poritidae</taxon>
        <taxon>Porites</taxon>
    </lineage>
</organism>
<dbReference type="Proteomes" id="UP001159427">
    <property type="component" value="Unassembled WGS sequence"/>
</dbReference>
<feature type="non-terminal residue" evidence="2">
    <location>
        <position position="106"/>
    </location>
</feature>
<comment type="caution">
    <text evidence="2">The sequence shown here is derived from an EMBL/GenBank/DDBJ whole genome shotgun (WGS) entry which is preliminary data.</text>
</comment>
<gene>
    <name evidence="2" type="ORF">PEVE_00041602</name>
</gene>
<feature type="compositionally biased region" description="Basic residues" evidence="1">
    <location>
        <begin position="1"/>
        <end position="19"/>
    </location>
</feature>
<protein>
    <submittedName>
        <fullName evidence="2">Uncharacterized protein</fullName>
    </submittedName>
</protein>
<name>A0ABN8PE34_9CNID</name>
<keyword evidence="3" id="KW-1185">Reference proteome</keyword>
<evidence type="ECO:0000313" key="3">
    <source>
        <dbReference type="Proteomes" id="UP001159427"/>
    </source>
</evidence>
<feature type="non-terminal residue" evidence="2">
    <location>
        <position position="1"/>
    </location>
</feature>
<feature type="region of interest" description="Disordered" evidence="1">
    <location>
        <begin position="1"/>
        <end position="22"/>
    </location>
</feature>
<dbReference type="EMBL" id="CALNXI010000796">
    <property type="protein sequence ID" value="CAH3140162.1"/>
    <property type="molecule type" value="Genomic_DNA"/>
</dbReference>
<proteinExistence type="predicted"/>